<evidence type="ECO:0000256" key="13">
    <source>
        <dbReference type="RuleBase" id="RU003682"/>
    </source>
</evidence>
<comment type="catalytic activity">
    <reaction evidence="11">
        <text>1-aminocyclopropane-1-carboxylate + L-ascorbate + O2 = ethene + L-dehydroascorbate + hydrogen cyanide + CO2 + 2 H2O</text>
        <dbReference type="Rhea" id="RHEA:23640"/>
        <dbReference type="ChEBI" id="CHEBI:15377"/>
        <dbReference type="ChEBI" id="CHEBI:15379"/>
        <dbReference type="ChEBI" id="CHEBI:16526"/>
        <dbReference type="ChEBI" id="CHEBI:18153"/>
        <dbReference type="ChEBI" id="CHEBI:18407"/>
        <dbReference type="ChEBI" id="CHEBI:38290"/>
        <dbReference type="ChEBI" id="CHEBI:58360"/>
        <dbReference type="ChEBI" id="CHEBI:58539"/>
        <dbReference type="EC" id="1.14.17.4"/>
    </reaction>
</comment>
<evidence type="ECO:0000256" key="3">
    <source>
        <dbReference type="ARBA" id="ARBA00022666"/>
    </source>
</evidence>
<evidence type="ECO:0000256" key="1">
    <source>
        <dbReference type="ARBA" id="ARBA00001962"/>
    </source>
</evidence>
<dbReference type="SUPFAM" id="SSF51197">
    <property type="entry name" value="Clavaminate synthase-like"/>
    <property type="match status" value="1"/>
</dbReference>
<keyword evidence="3" id="KW-0266">Ethylene biosynthesis</keyword>
<keyword evidence="4 13" id="KW-0479">Metal-binding</keyword>
<dbReference type="InterPro" id="IPR044861">
    <property type="entry name" value="IPNS-like_FE2OG_OXY"/>
</dbReference>
<evidence type="ECO:0000256" key="2">
    <source>
        <dbReference type="ARBA" id="ARBA00008056"/>
    </source>
</evidence>
<dbReference type="PROSITE" id="PS51471">
    <property type="entry name" value="FE2OG_OXY"/>
    <property type="match status" value="1"/>
</dbReference>
<dbReference type="InterPro" id="IPR005123">
    <property type="entry name" value="Oxoglu/Fe-dep_dioxygenase_dom"/>
</dbReference>
<comment type="pathway">
    <text evidence="8">Alkene biosynthesis; ethylene biosynthesis via S-adenosyl-L-methionine; ethylene from S-adenosyl-L-methionine: step 2/2.</text>
</comment>
<keyword evidence="6 13" id="KW-0560">Oxidoreductase</keyword>
<reference evidence="15 16" key="1">
    <citation type="submission" date="2020-08" db="EMBL/GenBank/DDBJ databases">
        <title>Plant Genome Project.</title>
        <authorList>
            <person name="Zhang R.-G."/>
        </authorList>
    </citation>
    <scope>NUCLEOTIDE SEQUENCE [LARGE SCALE GENOMIC DNA]</scope>
    <source>
        <strain evidence="15">WSP0</strain>
        <tissue evidence="15">Leaf</tissue>
    </source>
</reference>
<keyword evidence="7 13" id="KW-0408">Iron</keyword>
<proteinExistence type="inferred from homology"/>
<dbReference type="AlphaFoldDB" id="A0AAV6HQU3"/>
<dbReference type="GO" id="GO:0031418">
    <property type="term" value="F:L-ascorbic acid binding"/>
    <property type="evidence" value="ECO:0007669"/>
    <property type="project" value="UniProtKB-KW"/>
</dbReference>
<dbReference type="PANTHER" id="PTHR47991">
    <property type="entry name" value="OXOGLUTARATE/IRON-DEPENDENT DIOXYGENASE"/>
    <property type="match status" value="1"/>
</dbReference>
<dbReference type="InterPro" id="IPR050295">
    <property type="entry name" value="Plant_2OG-oxidoreductases"/>
</dbReference>
<evidence type="ECO:0000256" key="8">
    <source>
        <dbReference type="ARBA" id="ARBA00037892"/>
    </source>
</evidence>
<evidence type="ECO:0000259" key="14">
    <source>
        <dbReference type="PROSITE" id="PS51471"/>
    </source>
</evidence>
<gene>
    <name evidence="15" type="ORF">RHGRI_037177</name>
</gene>
<dbReference type="InterPro" id="IPR026992">
    <property type="entry name" value="DIOX_N"/>
</dbReference>
<evidence type="ECO:0000313" key="15">
    <source>
        <dbReference type="EMBL" id="KAG5516368.1"/>
    </source>
</evidence>
<comment type="similarity">
    <text evidence="2 13">Belongs to the iron/ascorbate-dependent oxidoreductase family.</text>
</comment>
<name>A0AAV6HQU3_9ERIC</name>
<feature type="domain" description="Fe2OG dioxygenase" evidence="14">
    <location>
        <begin position="157"/>
        <end position="257"/>
    </location>
</feature>
<evidence type="ECO:0000256" key="7">
    <source>
        <dbReference type="ARBA" id="ARBA00023004"/>
    </source>
</evidence>
<dbReference type="Pfam" id="PF14226">
    <property type="entry name" value="DIOX_N"/>
    <property type="match status" value="1"/>
</dbReference>
<dbReference type="Gene3D" id="2.60.120.330">
    <property type="entry name" value="B-lactam Antibiotic, Isopenicillin N Synthase, Chain"/>
    <property type="match status" value="1"/>
</dbReference>
<dbReference type="GO" id="GO:0009815">
    <property type="term" value="F:1-aminocyclopropane-1-carboxylate oxidase activity"/>
    <property type="evidence" value="ECO:0007669"/>
    <property type="project" value="UniProtKB-EC"/>
</dbReference>
<protein>
    <recommendedName>
        <fullName evidence="12">1-aminocyclopropane-1-carboxylate oxidase</fullName>
        <ecNumber evidence="9">1.14.17.4</ecNumber>
    </recommendedName>
    <alternativeName>
        <fullName evidence="10">Ethylene-forming enzyme</fullName>
    </alternativeName>
</protein>
<dbReference type="Pfam" id="PF03171">
    <property type="entry name" value="2OG-FeII_Oxy"/>
    <property type="match status" value="1"/>
</dbReference>
<dbReference type="FunFam" id="2.60.120.330:FF:000002">
    <property type="entry name" value="1-aminocyclopropane-1-carboxylate oxidase 1"/>
    <property type="match status" value="1"/>
</dbReference>
<evidence type="ECO:0000256" key="12">
    <source>
        <dbReference type="ARBA" id="ARBA00069667"/>
    </source>
</evidence>
<dbReference type="InterPro" id="IPR027443">
    <property type="entry name" value="IPNS-like_sf"/>
</dbReference>
<dbReference type="EC" id="1.14.17.4" evidence="9"/>
<evidence type="ECO:0000256" key="6">
    <source>
        <dbReference type="ARBA" id="ARBA00023002"/>
    </source>
</evidence>
<evidence type="ECO:0000256" key="11">
    <source>
        <dbReference type="ARBA" id="ARBA00050579"/>
    </source>
</evidence>
<keyword evidence="5" id="KW-0847">Vitamin C</keyword>
<evidence type="ECO:0000256" key="4">
    <source>
        <dbReference type="ARBA" id="ARBA00022723"/>
    </source>
</evidence>
<comment type="cofactor">
    <cofactor evidence="1">
        <name>Fe cation</name>
        <dbReference type="ChEBI" id="CHEBI:24875"/>
    </cofactor>
</comment>
<organism evidence="15 16">
    <name type="scientific">Rhododendron griersonianum</name>
    <dbReference type="NCBI Taxonomy" id="479676"/>
    <lineage>
        <taxon>Eukaryota</taxon>
        <taxon>Viridiplantae</taxon>
        <taxon>Streptophyta</taxon>
        <taxon>Embryophyta</taxon>
        <taxon>Tracheophyta</taxon>
        <taxon>Spermatophyta</taxon>
        <taxon>Magnoliopsida</taxon>
        <taxon>eudicotyledons</taxon>
        <taxon>Gunneridae</taxon>
        <taxon>Pentapetalae</taxon>
        <taxon>asterids</taxon>
        <taxon>Ericales</taxon>
        <taxon>Ericaceae</taxon>
        <taxon>Ericoideae</taxon>
        <taxon>Rhodoreae</taxon>
        <taxon>Rhododendron</taxon>
    </lineage>
</organism>
<evidence type="ECO:0000256" key="10">
    <source>
        <dbReference type="ARBA" id="ARBA00041616"/>
    </source>
</evidence>
<evidence type="ECO:0000256" key="5">
    <source>
        <dbReference type="ARBA" id="ARBA00022896"/>
    </source>
</evidence>
<evidence type="ECO:0000256" key="9">
    <source>
        <dbReference type="ARBA" id="ARBA00039090"/>
    </source>
</evidence>
<dbReference type="Proteomes" id="UP000823749">
    <property type="component" value="Chromosome 13"/>
</dbReference>
<evidence type="ECO:0000313" key="16">
    <source>
        <dbReference type="Proteomes" id="UP000823749"/>
    </source>
</evidence>
<dbReference type="GO" id="GO:0071398">
    <property type="term" value="P:cellular response to fatty acid"/>
    <property type="evidence" value="ECO:0007669"/>
    <property type="project" value="UniProtKB-ARBA"/>
</dbReference>
<dbReference type="GO" id="GO:0009693">
    <property type="term" value="P:ethylene biosynthetic process"/>
    <property type="evidence" value="ECO:0007669"/>
    <property type="project" value="UniProtKB-KW"/>
</dbReference>
<accession>A0AAV6HQU3</accession>
<dbReference type="EMBL" id="JACTNZ010000013">
    <property type="protein sequence ID" value="KAG5516368.1"/>
    <property type="molecule type" value="Genomic_DNA"/>
</dbReference>
<sequence>MEVFPVIDMEKLNGEERATTMDMIKDACENWGFFELMNHGISVELMDTVERLTKEHYKKCMEERFKEMVASKGLEAVQSEIDDLDWESTFHLRHLPVSNMSEIPDLEEDYRFIISKAMKEFAAKLEKLAEQLLDLLCENLGIEKGYLKKAFYGSKGPTFGTKVSNYPPCPRPELIKGLRAHTDAGGLILLFQDDKVSGLQLLKDGKWVDVPPLKHSIVINIGDQLEVITNGKYKSVMHRVIAQPDGNRMSVASFYNPGGDAVIYPSPALVEKEEEKKQVYPKFVFEDYMKLYAGLKFQAKEPRFEAMKAVESTVNLGPIVTV</sequence>
<dbReference type="GO" id="GO:0046872">
    <property type="term" value="F:metal ion binding"/>
    <property type="evidence" value="ECO:0007669"/>
    <property type="project" value="UniProtKB-KW"/>
</dbReference>
<keyword evidence="16" id="KW-1185">Reference proteome</keyword>
<comment type="caution">
    <text evidence="15">The sequence shown here is derived from an EMBL/GenBank/DDBJ whole genome shotgun (WGS) entry which is preliminary data.</text>
</comment>